<reference evidence="1" key="1">
    <citation type="submission" date="2023-03" db="EMBL/GenBank/DDBJ databases">
        <title>Chitinimonas shenzhenensis gen. nov., sp. nov., a novel member of family Burkholderiaceae isolated from activated sludge collected in Shen Zhen, China.</title>
        <authorList>
            <person name="Wang X."/>
        </authorList>
    </citation>
    <scope>NUCLEOTIDE SEQUENCE</scope>
    <source>
        <strain evidence="1">DQS-5</strain>
    </source>
</reference>
<organism evidence="1 2">
    <name type="scientific">Parachitinimonas caeni</name>
    <dbReference type="NCBI Taxonomy" id="3031301"/>
    <lineage>
        <taxon>Bacteria</taxon>
        <taxon>Pseudomonadati</taxon>
        <taxon>Pseudomonadota</taxon>
        <taxon>Betaproteobacteria</taxon>
        <taxon>Neisseriales</taxon>
        <taxon>Chitinibacteraceae</taxon>
        <taxon>Parachitinimonas</taxon>
    </lineage>
</organism>
<name>A0ABT7E4F5_9NEIS</name>
<accession>A0ABT7E4F5</accession>
<protein>
    <submittedName>
        <fullName evidence="1">Uncharacterized protein</fullName>
    </submittedName>
</protein>
<proteinExistence type="predicted"/>
<keyword evidence="2" id="KW-1185">Reference proteome</keyword>
<sequence length="162" mass="18545">MIHSIGNGYFDFVSFHTSFFDGDRDDQQHVDMKKLSDAEIDTLMLFQNSVLERTNLKGRNKESHTDEHGNAIGSALSYAQCCVWHYHAGPYQNGVQNDTTPDLPVNLKGCGSAAIIHYIKDIPNRRIIVIGYSREHIPFPQANSRNNPLRHRMYTWRGRIVD</sequence>
<evidence type="ECO:0000313" key="2">
    <source>
        <dbReference type="Proteomes" id="UP001172778"/>
    </source>
</evidence>
<gene>
    <name evidence="1" type="ORF">PZA18_19495</name>
</gene>
<evidence type="ECO:0000313" key="1">
    <source>
        <dbReference type="EMBL" id="MDK2126233.1"/>
    </source>
</evidence>
<dbReference type="Proteomes" id="UP001172778">
    <property type="component" value="Unassembled WGS sequence"/>
</dbReference>
<dbReference type="RefSeq" id="WP_284102553.1">
    <property type="nucleotide sequence ID" value="NZ_JARRAF010000034.1"/>
</dbReference>
<comment type="caution">
    <text evidence="1">The sequence shown here is derived from an EMBL/GenBank/DDBJ whole genome shotgun (WGS) entry which is preliminary data.</text>
</comment>
<dbReference type="EMBL" id="JARRAF010000034">
    <property type="protein sequence ID" value="MDK2126233.1"/>
    <property type="molecule type" value="Genomic_DNA"/>
</dbReference>